<dbReference type="HOGENOM" id="CLU_2157881_0_0_1"/>
<keyword evidence="2" id="KW-1185">Reference proteome</keyword>
<dbReference type="AlphaFoldDB" id="A0A074Y330"/>
<dbReference type="EMBL" id="KL584793">
    <property type="protein sequence ID" value="KEQ90359.1"/>
    <property type="molecule type" value="Genomic_DNA"/>
</dbReference>
<dbReference type="Proteomes" id="UP000030641">
    <property type="component" value="Unassembled WGS sequence"/>
</dbReference>
<gene>
    <name evidence="1" type="ORF">AUEXF2481DRAFT_572416</name>
</gene>
<dbReference type="RefSeq" id="XP_013338856.1">
    <property type="nucleotide sequence ID" value="XM_013483402.1"/>
</dbReference>
<dbReference type="InParanoid" id="A0A074Y330"/>
<sequence>MSKIGRATVTKKARHDFEIVLATRRLSHGQRAWTLLTAETPTVDMWRCSAQLHIFESTPRRFTPSYSRSKSAIERQIHLTFVAEASKRRGKWSKRGFPLNWRLEKAAEFGN</sequence>
<organism evidence="1 2">
    <name type="scientific">Aureobasidium subglaciale (strain EXF-2481)</name>
    <name type="common">Aureobasidium pullulans var. subglaciale</name>
    <dbReference type="NCBI Taxonomy" id="1043005"/>
    <lineage>
        <taxon>Eukaryota</taxon>
        <taxon>Fungi</taxon>
        <taxon>Dikarya</taxon>
        <taxon>Ascomycota</taxon>
        <taxon>Pezizomycotina</taxon>
        <taxon>Dothideomycetes</taxon>
        <taxon>Dothideomycetidae</taxon>
        <taxon>Dothideales</taxon>
        <taxon>Saccotheciaceae</taxon>
        <taxon>Aureobasidium</taxon>
    </lineage>
</organism>
<protein>
    <submittedName>
        <fullName evidence="1">Uncharacterized protein</fullName>
    </submittedName>
</protein>
<name>A0A074Y330_AURSE</name>
<dbReference type="GeneID" id="25369157"/>
<proteinExistence type="predicted"/>
<reference evidence="1 2" key="1">
    <citation type="journal article" date="2014" name="BMC Genomics">
        <title>Genome sequencing of four Aureobasidium pullulans varieties: biotechnological potential, stress tolerance, and description of new species.</title>
        <authorList>
            <person name="Gostin Ar C."/>
            <person name="Ohm R.A."/>
            <person name="Kogej T."/>
            <person name="Sonjak S."/>
            <person name="Turk M."/>
            <person name="Zajc J."/>
            <person name="Zalar P."/>
            <person name="Grube M."/>
            <person name="Sun H."/>
            <person name="Han J."/>
            <person name="Sharma A."/>
            <person name="Chiniquy J."/>
            <person name="Ngan C.Y."/>
            <person name="Lipzen A."/>
            <person name="Barry K."/>
            <person name="Grigoriev I.V."/>
            <person name="Gunde-Cimerman N."/>
        </authorList>
    </citation>
    <scope>NUCLEOTIDE SEQUENCE [LARGE SCALE GENOMIC DNA]</scope>
    <source>
        <strain evidence="1 2">EXF-2481</strain>
    </source>
</reference>
<evidence type="ECO:0000313" key="2">
    <source>
        <dbReference type="Proteomes" id="UP000030641"/>
    </source>
</evidence>
<accession>A0A074Y330</accession>
<evidence type="ECO:0000313" key="1">
    <source>
        <dbReference type="EMBL" id="KEQ90359.1"/>
    </source>
</evidence>